<organism evidence="1 2">
    <name type="scientific">Moraxella catarrhalis</name>
    <name type="common">Branhamella catarrhalis</name>
    <dbReference type="NCBI Taxonomy" id="480"/>
    <lineage>
        <taxon>Bacteria</taxon>
        <taxon>Pseudomonadati</taxon>
        <taxon>Pseudomonadota</taxon>
        <taxon>Gammaproteobacteria</taxon>
        <taxon>Moraxellales</taxon>
        <taxon>Moraxellaceae</taxon>
        <taxon>Moraxella</taxon>
    </lineage>
</organism>
<evidence type="ECO:0000313" key="2">
    <source>
        <dbReference type="Proteomes" id="UP000078446"/>
    </source>
</evidence>
<sequence>MMVLIDNYCYNITDKVKVNQRSNLSIYGLNQSFAVVGLVDTHNGYH</sequence>
<dbReference type="Proteomes" id="UP000078446">
    <property type="component" value="Unassembled WGS sequence"/>
</dbReference>
<evidence type="ECO:0000313" key="1">
    <source>
        <dbReference type="EMBL" id="OAV00823.1"/>
    </source>
</evidence>
<name>A0A7Z0UZ21_MORCA</name>
<accession>A0A7Z0UZ21</accession>
<protein>
    <submittedName>
        <fullName evidence="1">Uncharacterized protein</fullName>
    </submittedName>
</protein>
<gene>
    <name evidence="1" type="ORF">AO382_1160</name>
</gene>
<dbReference type="EMBL" id="LXHE01000010">
    <property type="protein sequence ID" value="OAV00823.1"/>
    <property type="molecule type" value="Genomic_DNA"/>
</dbReference>
<proteinExistence type="predicted"/>
<reference evidence="1 2" key="1">
    <citation type="journal article" date="2016" name="Genome Biol. Evol.">
        <title>Comparative Genomic Analyses of the Moraxella catarrhalis Serosensitive and Seroresistant Lineages Demonstrate Their Independent Evolution.</title>
        <authorList>
            <person name="Earl J.P."/>
            <person name="de Vries S.P."/>
            <person name="Ahmed A."/>
            <person name="Powell E."/>
            <person name="Schultz M.P."/>
            <person name="Hermans P.W."/>
            <person name="Hill D.J."/>
            <person name="Zhou Z."/>
            <person name="Constantinidou C.I."/>
            <person name="Hu F.Z."/>
            <person name="Bootsma H.J."/>
            <person name="Ehrlich G.D."/>
        </authorList>
    </citation>
    <scope>NUCLEOTIDE SEQUENCE [LARGE SCALE GENOMIC DNA]</scope>
    <source>
        <strain evidence="1 2">Z7574</strain>
    </source>
</reference>
<dbReference type="AlphaFoldDB" id="A0A7Z0UZ21"/>
<comment type="caution">
    <text evidence="1">The sequence shown here is derived from an EMBL/GenBank/DDBJ whole genome shotgun (WGS) entry which is preliminary data.</text>
</comment>